<proteinExistence type="predicted"/>
<dbReference type="Gene3D" id="1.10.10.60">
    <property type="entry name" value="Homeodomain-like"/>
    <property type="match status" value="1"/>
</dbReference>
<dbReference type="SUPFAM" id="SSF46689">
    <property type="entry name" value="Homeodomain-like"/>
    <property type="match status" value="1"/>
</dbReference>
<dbReference type="OrthoDB" id="71867at2"/>
<name>A0A1I2IEB4_9ACTN</name>
<dbReference type="GO" id="GO:0000976">
    <property type="term" value="F:transcription cis-regulatory region binding"/>
    <property type="evidence" value="ECO:0007669"/>
    <property type="project" value="TreeGrafter"/>
</dbReference>
<dbReference type="Proteomes" id="UP000199323">
    <property type="component" value="Unassembled WGS sequence"/>
</dbReference>
<dbReference type="AlphaFoldDB" id="A0A1I2IEB4"/>
<accession>A0A1I2IEB4</accession>
<dbReference type="PANTHER" id="PTHR30055">
    <property type="entry name" value="HTH-TYPE TRANSCRIPTIONAL REGULATOR RUTR"/>
    <property type="match status" value="1"/>
</dbReference>
<keyword evidence="7" id="KW-1185">Reference proteome</keyword>
<dbReference type="PANTHER" id="PTHR30055:SF234">
    <property type="entry name" value="HTH-TYPE TRANSCRIPTIONAL REGULATOR BETI"/>
    <property type="match status" value="1"/>
</dbReference>
<evidence type="ECO:0000313" key="6">
    <source>
        <dbReference type="EMBL" id="SFF39983.1"/>
    </source>
</evidence>
<sequence length="215" mass="22503">MARAGLTPRKLAEAGAELADEAGFDSVTMSELARRAGVKTASLYAHIANSEELKVRIAVLALDELADRGEAAIAGRSGRAALAALGDVYRDYATEHPGRYAATRQPLGTTGGADAGVLADAVRAGTRHARMTRAILRGYDVAETEQTHAVRLLGSVFHGFVSLELGGAFSRSEPAPAESWDRALTVLDHLLAHWAAATGTATATATDTPAVTDRR</sequence>
<reference evidence="6 7" key="1">
    <citation type="submission" date="2016-10" db="EMBL/GenBank/DDBJ databases">
        <authorList>
            <person name="de Groot N.N."/>
        </authorList>
    </citation>
    <scope>NUCLEOTIDE SEQUENCE [LARGE SCALE GENOMIC DNA]</scope>
    <source>
        <strain evidence="6 7">CGMCC 4.3510</strain>
    </source>
</reference>
<dbReference type="Pfam" id="PF00440">
    <property type="entry name" value="TetR_N"/>
    <property type="match status" value="1"/>
</dbReference>
<dbReference type="SUPFAM" id="SSF48498">
    <property type="entry name" value="Tetracyclin repressor-like, C-terminal domain"/>
    <property type="match status" value="1"/>
</dbReference>
<dbReference type="EMBL" id="FONG01000013">
    <property type="protein sequence ID" value="SFF39983.1"/>
    <property type="molecule type" value="Genomic_DNA"/>
</dbReference>
<dbReference type="InterPro" id="IPR001647">
    <property type="entry name" value="HTH_TetR"/>
</dbReference>
<keyword evidence="1" id="KW-0805">Transcription regulation</keyword>
<dbReference type="InterPro" id="IPR036271">
    <property type="entry name" value="Tet_transcr_reg_TetR-rel_C_sf"/>
</dbReference>
<dbReference type="RefSeq" id="WP_093715335.1">
    <property type="nucleotide sequence ID" value="NZ_FONG01000013.1"/>
</dbReference>
<organism evidence="6 7">
    <name type="scientific">Actinacidiphila alni</name>
    <dbReference type="NCBI Taxonomy" id="380248"/>
    <lineage>
        <taxon>Bacteria</taxon>
        <taxon>Bacillati</taxon>
        <taxon>Actinomycetota</taxon>
        <taxon>Actinomycetes</taxon>
        <taxon>Kitasatosporales</taxon>
        <taxon>Streptomycetaceae</taxon>
        <taxon>Actinacidiphila</taxon>
    </lineage>
</organism>
<dbReference type="PRINTS" id="PR00455">
    <property type="entry name" value="HTHTETR"/>
</dbReference>
<feature type="DNA-binding region" description="H-T-H motif" evidence="4">
    <location>
        <begin position="28"/>
        <end position="47"/>
    </location>
</feature>
<protein>
    <submittedName>
        <fullName evidence="6">Transcriptional regulator, TetR family</fullName>
    </submittedName>
</protein>
<dbReference type="Gene3D" id="1.10.357.10">
    <property type="entry name" value="Tetracycline Repressor, domain 2"/>
    <property type="match status" value="1"/>
</dbReference>
<evidence type="ECO:0000259" key="5">
    <source>
        <dbReference type="PROSITE" id="PS50977"/>
    </source>
</evidence>
<feature type="domain" description="HTH tetR-type" evidence="5">
    <location>
        <begin position="5"/>
        <end position="65"/>
    </location>
</feature>
<dbReference type="Pfam" id="PF13305">
    <property type="entry name" value="TetR_C_33"/>
    <property type="match status" value="1"/>
</dbReference>
<dbReference type="GO" id="GO:0003700">
    <property type="term" value="F:DNA-binding transcription factor activity"/>
    <property type="evidence" value="ECO:0007669"/>
    <property type="project" value="TreeGrafter"/>
</dbReference>
<keyword evidence="3" id="KW-0804">Transcription</keyword>
<evidence type="ECO:0000313" key="7">
    <source>
        <dbReference type="Proteomes" id="UP000199323"/>
    </source>
</evidence>
<evidence type="ECO:0000256" key="4">
    <source>
        <dbReference type="PROSITE-ProRule" id="PRU00335"/>
    </source>
</evidence>
<keyword evidence="2 4" id="KW-0238">DNA-binding</keyword>
<gene>
    <name evidence="6" type="ORF">SAMN05216251_11374</name>
</gene>
<dbReference type="PROSITE" id="PS50977">
    <property type="entry name" value="HTH_TETR_2"/>
    <property type="match status" value="1"/>
</dbReference>
<dbReference type="InterPro" id="IPR025996">
    <property type="entry name" value="MT1864/Rv1816-like_C"/>
</dbReference>
<dbReference type="InterPro" id="IPR009057">
    <property type="entry name" value="Homeodomain-like_sf"/>
</dbReference>
<evidence type="ECO:0000256" key="1">
    <source>
        <dbReference type="ARBA" id="ARBA00023015"/>
    </source>
</evidence>
<dbReference type="InterPro" id="IPR050109">
    <property type="entry name" value="HTH-type_TetR-like_transc_reg"/>
</dbReference>
<evidence type="ECO:0000256" key="3">
    <source>
        <dbReference type="ARBA" id="ARBA00023163"/>
    </source>
</evidence>
<dbReference type="STRING" id="380248.SAMN05216251_11374"/>
<evidence type="ECO:0000256" key="2">
    <source>
        <dbReference type="ARBA" id="ARBA00023125"/>
    </source>
</evidence>